<dbReference type="PROSITE" id="PS50977">
    <property type="entry name" value="HTH_TETR_2"/>
    <property type="match status" value="1"/>
</dbReference>
<evidence type="ECO:0000259" key="3">
    <source>
        <dbReference type="PROSITE" id="PS50977"/>
    </source>
</evidence>
<dbReference type="Gene3D" id="1.10.357.10">
    <property type="entry name" value="Tetracycline Repressor, domain 2"/>
    <property type="match status" value="1"/>
</dbReference>
<protein>
    <submittedName>
        <fullName evidence="4">TetR/AcrR family transcriptional regulator</fullName>
    </submittedName>
</protein>
<keyword evidence="5" id="KW-1185">Reference proteome</keyword>
<dbReference type="Pfam" id="PF00440">
    <property type="entry name" value="TetR_N"/>
    <property type="match status" value="1"/>
</dbReference>
<reference evidence="5" key="1">
    <citation type="journal article" date="2019" name="Int. J. Syst. Evol. Microbiol.">
        <title>The Global Catalogue of Microorganisms (GCM) 10K type strain sequencing project: providing services to taxonomists for standard genome sequencing and annotation.</title>
        <authorList>
            <consortium name="The Broad Institute Genomics Platform"/>
            <consortium name="The Broad Institute Genome Sequencing Center for Infectious Disease"/>
            <person name="Wu L."/>
            <person name="Ma J."/>
        </authorList>
    </citation>
    <scope>NUCLEOTIDE SEQUENCE [LARGE SCALE GENOMIC DNA]</scope>
    <source>
        <strain evidence="5">JCM 14330</strain>
    </source>
</reference>
<dbReference type="EMBL" id="BAAAEN010000033">
    <property type="protein sequence ID" value="GAA0529703.1"/>
    <property type="molecule type" value="Genomic_DNA"/>
</dbReference>
<accession>A0ABP3MZS0</accession>
<dbReference type="Proteomes" id="UP001501706">
    <property type="component" value="Unassembled WGS sequence"/>
</dbReference>
<evidence type="ECO:0000256" key="2">
    <source>
        <dbReference type="PROSITE-ProRule" id="PRU00335"/>
    </source>
</evidence>
<comment type="caution">
    <text evidence="4">The sequence shown here is derived from an EMBL/GenBank/DDBJ whole genome shotgun (WGS) entry which is preliminary data.</text>
</comment>
<dbReference type="SUPFAM" id="SSF46689">
    <property type="entry name" value="Homeodomain-like"/>
    <property type="match status" value="1"/>
</dbReference>
<dbReference type="InterPro" id="IPR050109">
    <property type="entry name" value="HTH-type_TetR-like_transc_reg"/>
</dbReference>
<dbReference type="InterPro" id="IPR001647">
    <property type="entry name" value="HTH_TetR"/>
</dbReference>
<feature type="domain" description="HTH tetR-type" evidence="3">
    <location>
        <begin position="22"/>
        <end position="82"/>
    </location>
</feature>
<sequence>MAAKIAPAPRRARPRSEIDEAPDRRRNILMAAEALFARHGYHGVSIRDIAEEAGVPLALVGYYYGPKLALYEEIFRQRSGYIRERLAALETLWHAGPPDELLDRIVRAFVRPALKLAANPEGRQFMQLVARNLVEQGPENSGPRAELFDPVAHAYIDALMKALPGISRAQAAWCYQFSLGALMHHISDQRIEDLSHGQAKAREFDRSADLLCRFLSAGIRHTCAV</sequence>
<organism evidence="4 5">
    <name type="scientific">Pigmentiphaga daeguensis</name>
    <dbReference type="NCBI Taxonomy" id="414049"/>
    <lineage>
        <taxon>Bacteria</taxon>
        <taxon>Pseudomonadati</taxon>
        <taxon>Pseudomonadota</taxon>
        <taxon>Betaproteobacteria</taxon>
        <taxon>Burkholderiales</taxon>
        <taxon>Alcaligenaceae</taxon>
        <taxon>Pigmentiphaga</taxon>
    </lineage>
</organism>
<dbReference type="PANTHER" id="PTHR30055:SF235">
    <property type="entry name" value="TRANSCRIPTIONAL REGULATORY PROTEIN"/>
    <property type="match status" value="1"/>
</dbReference>
<dbReference type="PANTHER" id="PTHR30055">
    <property type="entry name" value="HTH-TYPE TRANSCRIPTIONAL REGULATOR RUTR"/>
    <property type="match status" value="1"/>
</dbReference>
<proteinExistence type="predicted"/>
<dbReference type="RefSeq" id="WP_279815320.1">
    <property type="nucleotide sequence ID" value="NZ_BAAAEN010000033.1"/>
</dbReference>
<dbReference type="InterPro" id="IPR041586">
    <property type="entry name" value="PsrA_TetR_C"/>
</dbReference>
<evidence type="ECO:0000256" key="1">
    <source>
        <dbReference type="ARBA" id="ARBA00023125"/>
    </source>
</evidence>
<name>A0ABP3MZS0_9BURK</name>
<evidence type="ECO:0000313" key="4">
    <source>
        <dbReference type="EMBL" id="GAA0529703.1"/>
    </source>
</evidence>
<dbReference type="InterPro" id="IPR036271">
    <property type="entry name" value="Tet_transcr_reg_TetR-rel_C_sf"/>
</dbReference>
<dbReference type="PRINTS" id="PR00455">
    <property type="entry name" value="HTHTETR"/>
</dbReference>
<feature type="DNA-binding region" description="H-T-H motif" evidence="2">
    <location>
        <begin position="45"/>
        <end position="64"/>
    </location>
</feature>
<dbReference type="InterPro" id="IPR009057">
    <property type="entry name" value="Homeodomain-like_sf"/>
</dbReference>
<keyword evidence="1 2" id="KW-0238">DNA-binding</keyword>
<gene>
    <name evidence="4" type="ORF">GCM10009097_53980</name>
</gene>
<dbReference type="SUPFAM" id="SSF48498">
    <property type="entry name" value="Tetracyclin repressor-like, C-terminal domain"/>
    <property type="match status" value="1"/>
</dbReference>
<evidence type="ECO:0000313" key="5">
    <source>
        <dbReference type="Proteomes" id="UP001501706"/>
    </source>
</evidence>
<dbReference type="Pfam" id="PF17939">
    <property type="entry name" value="TetR_C_30"/>
    <property type="match status" value="1"/>
</dbReference>